<dbReference type="PANTHER" id="PTHR43877">
    <property type="entry name" value="AMINOALKYLPHOSPHONATE N-ACETYLTRANSFERASE-RELATED-RELATED"/>
    <property type="match status" value="1"/>
</dbReference>
<dbReference type="PROSITE" id="PS51186">
    <property type="entry name" value="GNAT"/>
    <property type="match status" value="1"/>
</dbReference>
<evidence type="ECO:0000313" key="4">
    <source>
        <dbReference type="EMBL" id="GFE79914.1"/>
    </source>
</evidence>
<dbReference type="EMBL" id="BLJN01000002">
    <property type="protein sequence ID" value="GFE79914.1"/>
    <property type="molecule type" value="Genomic_DNA"/>
</dbReference>
<accession>A0A829Y995</accession>
<dbReference type="InterPro" id="IPR016181">
    <property type="entry name" value="Acyl_CoA_acyltransferase"/>
</dbReference>
<evidence type="ECO:0000259" key="3">
    <source>
        <dbReference type="PROSITE" id="PS51186"/>
    </source>
</evidence>
<dbReference type="Pfam" id="PF00583">
    <property type="entry name" value="Acetyltransf_1"/>
    <property type="match status" value="1"/>
</dbReference>
<proteinExistence type="predicted"/>
<evidence type="ECO:0000313" key="5">
    <source>
        <dbReference type="Proteomes" id="UP000445000"/>
    </source>
</evidence>
<gene>
    <name evidence="4" type="ORF">GCM10011487_19140</name>
</gene>
<dbReference type="GO" id="GO:0016747">
    <property type="term" value="F:acyltransferase activity, transferring groups other than amino-acyl groups"/>
    <property type="evidence" value="ECO:0007669"/>
    <property type="project" value="InterPro"/>
</dbReference>
<sequence>MAEFLLPLTTMSAHSDTPFIRRATPEDAAVLAELGGATFTETFGHLYPPEDLQEFLTRSHTPESWARTLGDPNRGVFVVEHPSGRKIGFIVVGACKLPVENLEAQSGEIQQLYVLAEFHNLRLGRRLMDLGLEWLASQGRAPLYIGVWSENYGAQRFYERYGFSKVGEYGFPVGKTVDREFILKR</sequence>
<evidence type="ECO:0000256" key="2">
    <source>
        <dbReference type="ARBA" id="ARBA00023315"/>
    </source>
</evidence>
<keyword evidence="1 4" id="KW-0808">Transferase</keyword>
<keyword evidence="5" id="KW-1185">Reference proteome</keyword>
<reference evidence="5" key="1">
    <citation type="submission" date="2020-01" db="EMBL/GenBank/DDBJ databases">
        <title>'Steroidobacter agaridevorans' sp. nov., agar-degrading bacteria isolated from rhizosphere soils.</title>
        <authorList>
            <person name="Ikenaga M."/>
            <person name="Kataoka M."/>
            <person name="Murouchi A."/>
            <person name="Katsuragi S."/>
            <person name="Sakai M."/>
        </authorList>
    </citation>
    <scope>NUCLEOTIDE SEQUENCE [LARGE SCALE GENOMIC DNA]</scope>
    <source>
        <strain evidence="5">YU21-B</strain>
    </source>
</reference>
<dbReference type="CDD" id="cd04301">
    <property type="entry name" value="NAT_SF"/>
    <property type="match status" value="1"/>
</dbReference>
<protein>
    <submittedName>
        <fullName evidence="4">N-acetyltransferase</fullName>
    </submittedName>
</protein>
<dbReference type="AlphaFoldDB" id="A0A829Y995"/>
<organism evidence="4 5">
    <name type="scientific">Steroidobacter agaridevorans</name>
    <dbReference type="NCBI Taxonomy" id="2695856"/>
    <lineage>
        <taxon>Bacteria</taxon>
        <taxon>Pseudomonadati</taxon>
        <taxon>Pseudomonadota</taxon>
        <taxon>Gammaproteobacteria</taxon>
        <taxon>Steroidobacterales</taxon>
        <taxon>Steroidobacteraceae</taxon>
        <taxon>Steroidobacter</taxon>
    </lineage>
</organism>
<comment type="caution">
    <text evidence="4">The sequence shown here is derived from an EMBL/GenBank/DDBJ whole genome shotgun (WGS) entry which is preliminary data.</text>
</comment>
<dbReference type="SUPFAM" id="SSF55729">
    <property type="entry name" value="Acyl-CoA N-acyltransferases (Nat)"/>
    <property type="match status" value="1"/>
</dbReference>
<dbReference type="InterPro" id="IPR000182">
    <property type="entry name" value="GNAT_dom"/>
</dbReference>
<dbReference type="Proteomes" id="UP000445000">
    <property type="component" value="Unassembled WGS sequence"/>
</dbReference>
<dbReference type="Gene3D" id="3.40.630.30">
    <property type="match status" value="1"/>
</dbReference>
<feature type="domain" description="N-acetyltransferase" evidence="3">
    <location>
        <begin position="18"/>
        <end position="185"/>
    </location>
</feature>
<dbReference type="InterPro" id="IPR050832">
    <property type="entry name" value="Bact_Acetyltransf"/>
</dbReference>
<keyword evidence="2" id="KW-0012">Acyltransferase</keyword>
<name>A0A829Y995_9GAMM</name>
<evidence type="ECO:0000256" key="1">
    <source>
        <dbReference type="ARBA" id="ARBA00022679"/>
    </source>
</evidence>